<dbReference type="CDD" id="cd02932">
    <property type="entry name" value="OYE_YqiM_FMN"/>
    <property type="match status" value="1"/>
</dbReference>
<keyword evidence="2" id="KW-0285">Flavoprotein</keyword>
<sequence>MAPSNTVQANSGSKNVRCLPKFRYTATILCKTLTWQVPFFTPIQDPPAGTAKNEKHPSLFSPIKIGRMTLHNRIVVSPMCQYSSVDGKLTQWHESLLGSFATRGPGLVMVEAHAVSPEGRISPEDAGLWSDDHIKPLQRVVDFSHSQGVKIGIQLQHAGRKASRLAPWLDKHAIASEEAHGWPDKVISCGPDPMSDYRCVPREMTKQDINDLKESWVAAAKRAVQAGFDTIMFQASFGYLLHCFLSPAVNRRDDEYGGSFDNRIRLLVELVGLVRDNVPAGFPICVRIPATDHLEHLGDVPQWGLKDAAELARVLAKAGVCFLDVMSGGLDLRQKMKFGQGYQVHLAREIKAAVVDLDIVVGVSGEITEGEQAQGILDVGSSDVVVVGRGFLKDPNLVWHWADQLKVRVHVASQFGWGFGIIRKQKL</sequence>
<evidence type="ECO:0000256" key="5">
    <source>
        <dbReference type="ARBA" id="ARBA00023002"/>
    </source>
</evidence>
<evidence type="ECO:0000259" key="6">
    <source>
        <dbReference type="Pfam" id="PF00724"/>
    </source>
</evidence>
<comment type="caution">
    <text evidence="7">The sequence shown here is derived from an EMBL/GenBank/DDBJ whole genome shotgun (WGS) entry which is preliminary data.</text>
</comment>
<name>A0A9P9DLR3_9HYPO</name>
<dbReference type="OrthoDB" id="72788at2759"/>
<keyword evidence="4" id="KW-0521">NADP</keyword>
<dbReference type="PANTHER" id="PTHR43303:SF4">
    <property type="entry name" value="NADPH DEHYDROGENASE C23G7.10C-RELATED"/>
    <property type="match status" value="1"/>
</dbReference>
<dbReference type="InterPro" id="IPR001155">
    <property type="entry name" value="OxRdtase_FMN_N"/>
</dbReference>
<accession>A0A9P9DLR3</accession>
<evidence type="ECO:0000256" key="1">
    <source>
        <dbReference type="ARBA" id="ARBA00001917"/>
    </source>
</evidence>
<comment type="cofactor">
    <cofactor evidence="1">
        <name>FMN</name>
        <dbReference type="ChEBI" id="CHEBI:58210"/>
    </cofactor>
</comment>
<dbReference type="AlphaFoldDB" id="A0A9P9DLR3"/>
<dbReference type="InterPro" id="IPR013785">
    <property type="entry name" value="Aldolase_TIM"/>
</dbReference>
<feature type="domain" description="NADH:flavin oxidoreductase/NADH oxidase N-terminal" evidence="6">
    <location>
        <begin position="58"/>
        <end position="404"/>
    </location>
</feature>
<reference evidence="7" key="1">
    <citation type="journal article" date="2021" name="Nat. Commun.">
        <title>Genetic determinants of endophytism in the Arabidopsis root mycobiome.</title>
        <authorList>
            <person name="Mesny F."/>
            <person name="Miyauchi S."/>
            <person name="Thiergart T."/>
            <person name="Pickel B."/>
            <person name="Atanasova L."/>
            <person name="Karlsson M."/>
            <person name="Huettel B."/>
            <person name="Barry K.W."/>
            <person name="Haridas S."/>
            <person name="Chen C."/>
            <person name="Bauer D."/>
            <person name="Andreopoulos W."/>
            <person name="Pangilinan J."/>
            <person name="LaButti K."/>
            <person name="Riley R."/>
            <person name="Lipzen A."/>
            <person name="Clum A."/>
            <person name="Drula E."/>
            <person name="Henrissat B."/>
            <person name="Kohler A."/>
            <person name="Grigoriev I.V."/>
            <person name="Martin F.M."/>
            <person name="Hacquard S."/>
        </authorList>
    </citation>
    <scope>NUCLEOTIDE SEQUENCE</scope>
    <source>
        <strain evidence="7">MPI-CAGE-AT-0147</strain>
    </source>
</reference>
<dbReference type="Pfam" id="PF00724">
    <property type="entry name" value="Oxidored_FMN"/>
    <property type="match status" value="1"/>
</dbReference>
<evidence type="ECO:0000256" key="3">
    <source>
        <dbReference type="ARBA" id="ARBA00022643"/>
    </source>
</evidence>
<proteinExistence type="predicted"/>
<gene>
    <name evidence="7" type="ORF">EDB81DRAFT_666344</name>
</gene>
<dbReference type="GO" id="GO:0003959">
    <property type="term" value="F:NADPH dehydrogenase activity"/>
    <property type="evidence" value="ECO:0007669"/>
    <property type="project" value="InterPro"/>
</dbReference>
<evidence type="ECO:0000256" key="2">
    <source>
        <dbReference type="ARBA" id="ARBA00022630"/>
    </source>
</evidence>
<organism evidence="7 8">
    <name type="scientific">Dactylonectria macrodidyma</name>
    <dbReference type="NCBI Taxonomy" id="307937"/>
    <lineage>
        <taxon>Eukaryota</taxon>
        <taxon>Fungi</taxon>
        <taxon>Dikarya</taxon>
        <taxon>Ascomycota</taxon>
        <taxon>Pezizomycotina</taxon>
        <taxon>Sordariomycetes</taxon>
        <taxon>Hypocreomycetidae</taxon>
        <taxon>Hypocreales</taxon>
        <taxon>Nectriaceae</taxon>
        <taxon>Dactylonectria</taxon>
    </lineage>
</organism>
<dbReference type="GO" id="GO:0050661">
    <property type="term" value="F:NADP binding"/>
    <property type="evidence" value="ECO:0007669"/>
    <property type="project" value="InterPro"/>
</dbReference>
<keyword evidence="8" id="KW-1185">Reference proteome</keyword>
<evidence type="ECO:0000313" key="8">
    <source>
        <dbReference type="Proteomes" id="UP000738349"/>
    </source>
</evidence>
<dbReference type="SUPFAM" id="SSF51395">
    <property type="entry name" value="FMN-linked oxidoreductases"/>
    <property type="match status" value="1"/>
</dbReference>
<evidence type="ECO:0000256" key="4">
    <source>
        <dbReference type="ARBA" id="ARBA00022857"/>
    </source>
</evidence>
<dbReference type="PANTHER" id="PTHR43303">
    <property type="entry name" value="NADPH DEHYDROGENASE C23G7.10C-RELATED"/>
    <property type="match status" value="1"/>
</dbReference>
<dbReference type="GO" id="GO:0010181">
    <property type="term" value="F:FMN binding"/>
    <property type="evidence" value="ECO:0007669"/>
    <property type="project" value="InterPro"/>
</dbReference>
<evidence type="ECO:0000313" key="7">
    <source>
        <dbReference type="EMBL" id="KAH7121506.1"/>
    </source>
</evidence>
<dbReference type="EMBL" id="JAGMUV010000024">
    <property type="protein sequence ID" value="KAH7121506.1"/>
    <property type="molecule type" value="Genomic_DNA"/>
</dbReference>
<protein>
    <recommendedName>
        <fullName evidence="6">NADH:flavin oxidoreductase/NADH oxidase N-terminal domain-containing protein</fullName>
    </recommendedName>
</protein>
<keyword evidence="3" id="KW-0288">FMN</keyword>
<keyword evidence="5" id="KW-0560">Oxidoreductase</keyword>
<dbReference type="InterPro" id="IPR044152">
    <property type="entry name" value="YqjM-like"/>
</dbReference>
<dbReference type="Proteomes" id="UP000738349">
    <property type="component" value="Unassembled WGS sequence"/>
</dbReference>
<dbReference type="Gene3D" id="3.20.20.70">
    <property type="entry name" value="Aldolase class I"/>
    <property type="match status" value="1"/>
</dbReference>